<keyword evidence="7 9" id="KW-1133">Transmembrane helix</keyword>
<dbReference type="PANTHER" id="PTHR21397:SF4">
    <property type="entry name" value="ER MEMBRANE PROTEIN COMPLEX SUBUNIT 10"/>
    <property type="match status" value="1"/>
</dbReference>
<evidence type="ECO:0000256" key="7">
    <source>
        <dbReference type="ARBA" id="ARBA00022989"/>
    </source>
</evidence>
<dbReference type="EMBL" id="APAU02000045">
    <property type="protein sequence ID" value="EUB59396.1"/>
    <property type="molecule type" value="Genomic_DNA"/>
</dbReference>
<evidence type="ECO:0000313" key="11">
    <source>
        <dbReference type="Proteomes" id="UP000019149"/>
    </source>
</evidence>
<evidence type="ECO:0000256" key="2">
    <source>
        <dbReference type="ARBA" id="ARBA00007695"/>
    </source>
</evidence>
<evidence type="ECO:0000313" key="10">
    <source>
        <dbReference type="EMBL" id="EUB59396.1"/>
    </source>
</evidence>
<gene>
    <name evidence="10" type="ORF">EGR_05750</name>
</gene>
<keyword evidence="5" id="KW-0732">Signal</keyword>
<comment type="similarity">
    <text evidence="2">Belongs to the EMC10 family.</text>
</comment>
<dbReference type="KEGG" id="egl:EGR_05750"/>
<keyword evidence="11" id="KW-1185">Reference proteome</keyword>
<comment type="subcellular location">
    <subcellularLocation>
        <location evidence="1">Endoplasmic reticulum membrane</location>
        <topology evidence="1">Single-pass type I membrane protein</topology>
    </subcellularLocation>
</comment>
<dbReference type="Proteomes" id="UP000019149">
    <property type="component" value="Unassembled WGS sequence"/>
</dbReference>
<dbReference type="GO" id="GO:0072546">
    <property type="term" value="C:EMC complex"/>
    <property type="evidence" value="ECO:0007669"/>
    <property type="project" value="TreeGrafter"/>
</dbReference>
<sequence length="235" mass="26622">MSRRLWPLEFEEESKFDPVLTSVIFLYVKGFLVFVRFCYELVPFIIIMFTVVGKSFKQKGIVSSWLDGGESYLLNEPPLTIDDQRSLKTLALDDSLYIIRAYTKPNAFVLMGSCPALYVIASNGQITLVLNIDASGSPIALSIVAKNQTSDVDMHRSTSPTVFSTMVSFQKPTFSIGPETQEYLAKMDRQREEKLRQDQADNRSFLAKYWMYILPAVFFFILLNSADQNTGGNSE</sequence>
<dbReference type="Pfam" id="PF21203">
    <property type="entry name" value="ECM10"/>
    <property type="match status" value="1"/>
</dbReference>
<evidence type="ECO:0000256" key="5">
    <source>
        <dbReference type="ARBA" id="ARBA00022729"/>
    </source>
</evidence>
<dbReference type="AlphaFoldDB" id="W6UER5"/>
<organism evidence="10 11">
    <name type="scientific">Echinococcus granulosus</name>
    <name type="common">Hydatid tapeworm</name>
    <dbReference type="NCBI Taxonomy" id="6210"/>
    <lineage>
        <taxon>Eukaryota</taxon>
        <taxon>Metazoa</taxon>
        <taxon>Spiralia</taxon>
        <taxon>Lophotrochozoa</taxon>
        <taxon>Platyhelminthes</taxon>
        <taxon>Cestoda</taxon>
        <taxon>Eucestoda</taxon>
        <taxon>Cyclophyllidea</taxon>
        <taxon>Taeniidae</taxon>
        <taxon>Echinococcus</taxon>
        <taxon>Echinococcus granulosus group</taxon>
    </lineage>
</organism>
<evidence type="ECO:0000256" key="4">
    <source>
        <dbReference type="ARBA" id="ARBA00022692"/>
    </source>
</evidence>
<evidence type="ECO:0000256" key="3">
    <source>
        <dbReference type="ARBA" id="ARBA00020105"/>
    </source>
</evidence>
<comment type="caution">
    <text evidence="10">The sequence shown here is derived from an EMBL/GenBank/DDBJ whole genome shotgun (WGS) entry which is preliminary data.</text>
</comment>
<dbReference type="CDD" id="cd22209">
    <property type="entry name" value="EMC10"/>
    <property type="match status" value="1"/>
</dbReference>
<dbReference type="RefSeq" id="XP_024350592.1">
    <property type="nucleotide sequence ID" value="XM_024494999.1"/>
</dbReference>
<protein>
    <recommendedName>
        <fullName evidence="3">ER membrane protein complex subunit 10</fullName>
    </recommendedName>
</protein>
<accession>W6UER5</accession>
<name>W6UER5_ECHGR</name>
<reference evidence="10 11" key="1">
    <citation type="journal article" date="2013" name="Nat. Genet.">
        <title>The genome of the hydatid tapeworm Echinococcus granulosus.</title>
        <authorList>
            <person name="Zheng H."/>
            <person name="Zhang W."/>
            <person name="Zhang L."/>
            <person name="Zhang Z."/>
            <person name="Li J."/>
            <person name="Lu G."/>
            <person name="Zhu Y."/>
            <person name="Wang Y."/>
            <person name="Huang Y."/>
            <person name="Liu J."/>
            <person name="Kang H."/>
            <person name="Chen J."/>
            <person name="Wang L."/>
            <person name="Chen A."/>
            <person name="Yu S."/>
            <person name="Gao Z."/>
            <person name="Jin L."/>
            <person name="Gu W."/>
            <person name="Wang Z."/>
            <person name="Zhao L."/>
            <person name="Shi B."/>
            <person name="Wen H."/>
            <person name="Lin R."/>
            <person name="Jones M.K."/>
            <person name="Brejova B."/>
            <person name="Vinar T."/>
            <person name="Zhao G."/>
            <person name="McManus D.P."/>
            <person name="Chen Z."/>
            <person name="Zhou Y."/>
            <person name="Wang S."/>
        </authorList>
    </citation>
    <scope>NUCLEOTIDE SEQUENCE [LARGE SCALE GENOMIC DNA]</scope>
</reference>
<dbReference type="GeneID" id="36341465"/>
<dbReference type="STRING" id="6210.W6UER5"/>
<evidence type="ECO:0000256" key="6">
    <source>
        <dbReference type="ARBA" id="ARBA00022824"/>
    </source>
</evidence>
<dbReference type="CTD" id="36341465"/>
<keyword evidence="6" id="KW-0256">Endoplasmic reticulum</keyword>
<keyword evidence="8 9" id="KW-0472">Membrane</keyword>
<dbReference type="OrthoDB" id="1894652at2759"/>
<evidence type="ECO:0000256" key="1">
    <source>
        <dbReference type="ARBA" id="ARBA00004115"/>
    </source>
</evidence>
<dbReference type="OMA" id="WITIELQ"/>
<evidence type="ECO:0000256" key="9">
    <source>
        <dbReference type="SAM" id="Phobius"/>
    </source>
</evidence>
<evidence type="ECO:0000256" key="8">
    <source>
        <dbReference type="ARBA" id="ARBA00023136"/>
    </source>
</evidence>
<proteinExistence type="inferred from homology"/>
<keyword evidence="4 9" id="KW-0812">Transmembrane</keyword>
<feature type="transmembrane region" description="Helical" evidence="9">
    <location>
        <begin position="209"/>
        <end position="226"/>
    </location>
</feature>
<feature type="transmembrane region" description="Helical" evidence="9">
    <location>
        <begin position="24"/>
        <end position="52"/>
    </location>
</feature>
<dbReference type="PANTHER" id="PTHR21397">
    <property type="entry name" value="CHROMATIN COMPLEXES SUBUNIT BAP18-RELATED"/>
    <property type="match status" value="1"/>
</dbReference>